<accession>A0AAV0BYX3</accession>
<dbReference type="InterPro" id="IPR045087">
    <property type="entry name" value="Cu-oxidase_fam"/>
</dbReference>
<dbReference type="PANTHER" id="PTHR11709:SF90">
    <property type="entry name" value="OS07G0510900 PROTEIN"/>
    <property type="match status" value="1"/>
</dbReference>
<dbReference type="GO" id="GO:0016491">
    <property type="term" value="F:oxidoreductase activity"/>
    <property type="evidence" value="ECO:0007669"/>
    <property type="project" value="InterPro"/>
</dbReference>
<protein>
    <recommendedName>
        <fullName evidence="7">Laccase</fullName>
    </recommendedName>
</protein>
<evidence type="ECO:0000259" key="3">
    <source>
        <dbReference type="Pfam" id="PF00394"/>
    </source>
</evidence>
<dbReference type="Pfam" id="PF07731">
    <property type="entry name" value="Cu-oxidase_2"/>
    <property type="match status" value="1"/>
</dbReference>
<dbReference type="PANTHER" id="PTHR11709">
    <property type="entry name" value="MULTI-COPPER OXIDASE"/>
    <property type="match status" value="1"/>
</dbReference>
<reference evidence="5" key="1">
    <citation type="submission" date="2022-07" db="EMBL/GenBank/DDBJ databases">
        <authorList>
            <person name="Macas J."/>
            <person name="Novak P."/>
            <person name="Neumann P."/>
        </authorList>
    </citation>
    <scope>NUCLEOTIDE SEQUENCE</scope>
</reference>
<dbReference type="SUPFAM" id="SSF49503">
    <property type="entry name" value="Cupredoxins"/>
    <property type="match status" value="2"/>
</dbReference>
<dbReference type="EMBL" id="CAMAPF010000006">
    <property type="protein sequence ID" value="CAH9054344.1"/>
    <property type="molecule type" value="Genomic_DNA"/>
</dbReference>
<dbReference type="Proteomes" id="UP001152523">
    <property type="component" value="Unassembled WGS sequence"/>
</dbReference>
<dbReference type="Gene3D" id="2.60.40.420">
    <property type="entry name" value="Cupredoxins - blue copper proteins"/>
    <property type="match status" value="2"/>
</dbReference>
<evidence type="ECO:0000256" key="2">
    <source>
        <dbReference type="ARBA" id="ARBA00023180"/>
    </source>
</evidence>
<organism evidence="5 6">
    <name type="scientific">Cuscuta epithymum</name>
    <dbReference type="NCBI Taxonomy" id="186058"/>
    <lineage>
        <taxon>Eukaryota</taxon>
        <taxon>Viridiplantae</taxon>
        <taxon>Streptophyta</taxon>
        <taxon>Embryophyta</taxon>
        <taxon>Tracheophyta</taxon>
        <taxon>Spermatophyta</taxon>
        <taxon>Magnoliopsida</taxon>
        <taxon>eudicotyledons</taxon>
        <taxon>Gunneridae</taxon>
        <taxon>Pentapetalae</taxon>
        <taxon>asterids</taxon>
        <taxon>lamiids</taxon>
        <taxon>Solanales</taxon>
        <taxon>Convolvulaceae</taxon>
        <taxon>Cuscuteae</taxon>
        <taxon>Cuscuta</taxon>
        <taxon>Cuscuta subgen. Cuscuta</taxon>
    </lineage>
</organism>
<keyword evidence="2" id="KW-0325">Glycoprotein</keyword>
<dbReference type="InterPro" id="IPR011706">
    <property type="entry name" value="Cu-oxidase_C"/>
</dbReference>
<dbReference type="GO" id="GO:0005507">
    <property type="term" value="F:copper ion binding"/>
    <property type="evidence" value="ECO:0007669"/>
    <property type="project" value="InterPro"/>
</dbReference>
<dbReference type="Pfam" id="PF00394">
    <property type="entry name" value="Cu-oxidase"/>
    <property type="match status" value="1"/>
</dbReference>
<evidence type="ECO:0008006" key="7">
    <source>
        <dbReference type="Google" id="ProtNLM"/>
    </source>
</evidence>
<proteinExistence type="inferred from homology"/>
<feature type="domain" description="Plastocyanin-like" evidence="3">
    <location>
        <begin position="2"/>
        <end position="106"/>
    </location>
</feature>
<keyword evidence="6" id="KW-1185">Reference proteome</keyword>
<sequence>MLINGHGSNNLSFTVEAGKTYRFRICNVGSATSISFRIQSHDLLLVEAEGTHTMQNSYEFLHIHVGQSYSVLVTANQTAADYLILISTLFTPNVLNATSTLHYNNNMAKPAPAPPLALLNDSINPSLNQARTIKQNLTASGPRPNPQGSYHYGRVNVSRTIILKNSAPIIKGRQRYAVNSVSFIPADTPLKLADYFQIAGVFTAGSIIDNATGETPLLNISVVAASFRSFVEVVFVNEEDTIQSWHLDGQIYFVVGMDTAGEWKNASRLTYNLVDGISRSTVQVYPKGWTAIYMPLDNMGMWNVRSANWGRQYLGQQFYLQVGPSTGSLRDEYSIPRHALLCGKAANETIS</sequence>
<evidence type="ECO:0000256" key="1">
    <source>
        <dbReference type="ARBA" id="ARBA00010609"/>
    </source>
</evidence>
<feature type="domain" description="Plastocyanin-like" evidence="4">
    <location>
        <begin position="187"/>
        <end position="322"/>
    </location>
</feature>
<gene>
    <name evidence="5" type="ORF">CEPIT_LOCUS631</name>
</gene>
<evidence type="ECO:0000259" key="4">
    <source>
        <dbReference type="Pfam" id="PF07731"/>
    </source>
</evidence>
<evidence type="ECO:0000313" key="5">
    <source>
        <dbReference type="EMBL" id="CAH9054344.1"/>
    </source>
</evidence>
<evidence type="ECO:0000313" key="6">
    <source>
        <dbReference type="Proteomes" id="UP001152523"/>
    </source>
</evidence>
<comment type="similarity">
    <text evidence="1">Belongs to the multicopper oxidase family.</text>
</comment>
<dbReference type="AlphaFoldDB" id="A0AAV0BYX3"/>
<name>A0AAV0BYX3_9ASTE</name>
<dbReference type="InterPro" id="IPR001117">
    <property type="entry name" value="Cu-oxidase_2nd"/>
</dbReference>
<dbReference type="InterPro" id="IPR008972">
    <property type="entry name" value="Cupredoxin"/>
</dbReference>
<comment type="caution">
    <text evidence="5">The sequence shown here is derived from an EMBL/GenBank/DDBJ whole genome shotgun (WGS) entry which is preliminary data.</text>
</comment>